<reference evidence="3" key="1">
    <citation type="journal article" date="2015" name="Genome Announc.">
        <title>Draft Genome Sequence of the Pathogenic Filamentous Fungus Aspergillus udagawae Strain IFM 46973T.</title>
        <authorList>
            <person name="Kusuya Y."/>
            <person name="Takahashi-Nakaguchi A."/>
            <person name="Takahashi H."/>
            <person name="Yaguchi T."/>
        </authorList>
    </citation>
    <scope>NUCLEOTIDE SEQUENCE</scope>
    <source>
        <strain evidence="3">IFM 46973</strain>
    </source>
</reference>
<feature type="compositionally biased region" description="Basic residues" evidence="1">
    <location>
        <begin position="1"/>
        <end position="13"/>
    </location>
</feature>
<evidence type="ECO:0000256" key="1">
    <source>
        <dbReference type="SAM" id="MobiDB-lite"/>
    </source>
</evidence>
<evidence type="ECO:0000259" key="2">
    <source>
        <dbReference type="PROSITE" id="PS51340"/>
    </source>
</evidence>
<feature type="domain" description="MOSC" evidence="2">
    <location>
        <begin position="249"/>
        <end position="412"/>
    </location>
</feature>
<sequence>MKNHKSRHAHQPGKRTPPLAKKRKLTSQPQLYTYPIKSLRGVSLSEATLTRTGFQYDRRFMLLKVIPGQNGACTLKNMHVPHFPEMALFTTEIVYPDEEKDVPGRIIVTYHPPADSHLDNKDKATKTLEIPLQPDIRGLRQLSIEMHRSPTTGYDMGDPYNEWFSERFGYGVVLAYLGPHSRRVLGSFAPGKSPAHAVDRPVVSTRSLVGLAVLTLVLNGVRVPSGASASGPVQSAREELLRHWPGVAATVVAGLLSWVLLRGLSTAKEDESITFADTAPYLLTSETSLDELSARFAGEERMDMTKFRPNIVVSGPATAFEEDFWAELRVGQSEAAARLLLTANCVRCRSINVDYATGKMGTGETGSALKKLMNDRRVDKGVKYNPVFGRYVFLDPASDKVMIRVGDEVDVLRTMKERTIYGQSVYSLIHV</sequence>
<comment type="caution">
    <text evidence="3">The sequence shown here is derived from an EMBL/GenBank/DDBJ whole genome shotgun (WGS) entry which is preliminary data.</text>
</comment>
<dbReference type="RefSeq" id="XP_043142225.1">
    <property type="nucleotide sequence ID" value="XM_043286290.1"/>
</dbReference>
<dbReference type="PANTHER" id="PTHR14237">
    <property type="entry name" value="MOLYBDOPTERIN COFACTOR SULFURASE MOSC"/>
    <property type="match status" value="1"/>
</dbReference>
<dbReference type="SUPFAM" id="SSF141673">
    <property type="entry name" value="MOSC N-terminal domain-like"/>
    <property type="match status" value="1"/>
</dbReference>
<dbReference type="InterPro" id="IPR005302">
    <property type="entry name" value="MoCF_Sase_C"/>
</dbReference>
<dbReference type="GO" id="GO:0003824">
    <property type="term" value="F:catalytic activity"/>
    <property type="evidence" value="ECO:0007669"/>
    <property type="project" value="InterPro"/>
</dbReference>
<protein>
    <recommendedName>
        <fullName evidence="2">MOSC domain-containing protein</fullName>
    </recommendedName>
</protein>
<dbReference type="GO" id="GO:0030151">
    <property type="term" value="F:molybdenum ion binding"/>
    <property type="evidence" value="ECO:0007669"/>
    <property type="project" value="InterPro"/>
</dbReference>
<accession>A0A8E0UXY3</accession>
<dbReference type="AlphaFoldDB" id="A0A8E0UXY3"/>
<dbReference type="InterPro" id="IPR005303">
    <property type="entry name" value="MOCOS_middle"/>
</dbReference>
<dbReference type="Pfam" id="PF03476">
    <property type="entry name" value="MOSC_N"/>
    <property type="match status" value="1"/>
</dbReference>
<organism evidence="3 4">
    <name type="scientific">Aspergillus udagawae</name>
    <dbReference type="NCBI Taxonomy" id="91492"/>
    <lineage>
        <taxon>Eukaryota</taxon>
        <taxon>Fungi</taxon>
        <taxon>Dikarya</taxon>
        <taxon>Ascomycota</taxon>
        <taxon>Pezizomycotina</taxon>
        <taxon>Eurotiomycetes</taxon>
        <taxon>Eurotiomycetidae</taxon>
        <taxon>Eurotiales</taxon>
        <taxon>Aspergillaceae</taxon>
        <taxon>Aspergillus</taxon>
        <taxon>Aspergillus subgen. Fumigati</taxon>
    </lineage>
</organism>
<dbReference type="GO" id="GO:0030170">
    <property type="term" value="F:pyridoxal phosphate binding"/>
    <property type="evidence" value="ECO:0007669"/>
    <property type="project" value="InterPro"/>
</dbReference>
<dbReference type="GeneID" id="66988262"/>
<dbReference type="EMBL" id="BBXM02000001">
    <property type="protein sequence ID" value="GIC84959.1"/>
    <property type="molecule type" value="Genomic_DNA"/>
</dbReference>
<gene>
    <name evidence="3" type="ORF">Aud_000786</name>
</gene>
<name>A0A8E0UXY3_9EURO</name>
<dbReference type="Proteomes" id="UP000036893">
    <property type="component" value="Unassembled WGS sequence"/>
</dbReference>
<dbReference type="PROSITE" id="PS51340">
    <property type="entry name" value="MOSC"/>
    <property type="match status" value="1"/>
</dbReference>
<dbReference type="Pfam" id="PF03473">
    <property type="entry name" value="MOSC"/>
    <property type="match status" value="1"/>
</dbReference>
<reference evidence="3" key="2">
    <citation type="submission" date="2021-01" db="EMBL/GenBank/DDBJ databases">
        <title>Pan-genome distribution and transcriptional activeness of fungal secondary metabolism genes in Aspergillus section Fumigati.</title>
        <authorList>
            <person name="Takahashi H."/>
            <person name="Umemura M."/>
            <person name="Ninomiya A."/>
            <person name="Kusuya Y."/>
            <person name="Urayama S."/>
            <person name="Shimizu M."/>
            <person name="Watanabe A."/>
            <person name="Kamei K."/>
            <person name="Yaguchi T."/>
            <person name="Hagiwara D."/>
        </authorList>
    </citation>
    <scope>NUCLEOTIDE SEQUENCE</scope>
    <source>
        <strain evidence="3">IFM 46973</strain>
    </source>
</reference>
<feature type="region of interest" description="Disordered" evidence="1">
    <location>
        <begin position="1"/>
        <end position="27"/>
    </location>
</feature>
<evidence type="ECO:0000313" key="4">
    <source>
        <dbReference type="Proteomes" id="UP000036893"/>
    </source>
</evidence>
<evidence type="ECO:0000313" key="3">
    <source>
        <dbReference type="EMBL" id="GIC84959.1"/>
    </source>
</evidence>
<dbReference type="PANTHER" id="PTHR14237:SF34">
    <property type="entry name" value="MOSC DOMAIN PROTEIN (AFU_ORTHOLOGUE AFUA_2G07820)"/>
    <property type="match status" value="1"/>
</dbReference>
<proteinExistence type="predicted"/>